<organism evidence="5 6">
    <name type="scientific">Inquilinus limosus MP06</name>
    <dbReference type="NCBI Taxonomy" id="1398085"/>
    <lineage>
        <taxon>Bacteria</taxon>
        <taxon>Pseudomonadati</taxon>
        <taxon>Pseudomonadota</taxon>
        <taxon>Alphaproteobacteria</taxon>
        <taxon>Rhodospirillales</taxon>
        <taxon>Rhodospirillaceae</taxon>
        <taxon>Inquilinus</taxon>
    </lineage>
</organism>
<comment type="similarity">
    <text evidence="1">Belongs to the thiolase-like superfamily. Thiolase family.</text>
</comment>
<comment type="caution">
    <text evidence="5">The sequence shown here is derived from an EMBL/GenBank/DDBJ whole genome shotgun (WGS) entry which is preliminary data.</text>
</comment>
<dbReference type="AlphaFoldDB" id="A0A0A0CWA1"/>
<sequence length="95" mass="9391">MARLGLSIGDFDVIELNEAFASQALAVTRDLGLPDDAGHVNPNGGAIALGHPLGMSGARIAGTAALQLSLGAGRRALATMCIGVGQGIALALEAV</sequence>
<evidence type="ECO:0000256" key="3">
    <source>
        <dbReference type="ARBA" id="ARBA00023315"/>
    </source>
</evidence>
<dbReference type="Gene3D" id="3.40.47.10">
    <property type="match status" value="1"/>
</dbReference>
<dbReference type="PANTHER" id="PTHR18919">
    <property type="entry name" value="ACETYL-COA C-ACYLTRANSFERASE"/>
    <property type="match status" value="1"/>
</dbReference>
<protein>
    <recommendedName>
        <fullName evidence="4">Thiolase C-terminal domain-containing protein</fullName>
    </recommendedName>
</protein>
<proteinExistence type="inferred from homology"/>
<dbReference type="PROSITE" id="PS00737">
    <property type="entry name" value="THIOLASE_2"/>
    <property type="match status" value="1"/>
</dbReference>
<dbReference type="InterPro" id="IPR020610">
    <property type="entry name" value="Thiolase_AS"/>
</dbReference>
<dbReference type="PANTHER" id="PTHR18919:SF107">
    <property type="entry name" value="ACETYL-COA ACETYLTRANSFERASE, CYTOSOLIC"/>
    <property type="match status" value="1"/>
</dbReference>
<gene>
    <name evidence="5" type="ORF">P409_35525</name>
</gene>
<evidence type="ECO:0000256" key="2">
    <source>
        <dbReference type="ARBA" id="ARBA00022679"/>
    </source>
</evidence>
<evidence type="ECO:0000259" key="4">
    <source>
        <dbReference type="Pfam" id="PF02803"/>
    </source>
</evidence>
<dbReference type="EMBL" id="JANX01001116">
    <property type="protein sequence ID" value="KGM30030.1"/>
    <property type="molecule type" value="Genomic_DNA"/>
</dbReference>
<dbReference type="InterPro" id="IPR016039">
    <property type="entry name" value="Thiolase-like"/>
</dbReference>
<reference evidence="5 6" key="1">
    <citation type="submission" date="2014-01" db="EMBL/GenBank/DDBJ databases">
        <title>Genome sequence determination for a cystic fibrosis isolate, Inquilinus limosus.</title>
        <authorList>
            <person name="Pino M."/>
            <person name="Di Conza J."/>
            <person name="Gutkind G."/>
        </authorList>
    </citation>
    <scope>NUCLEOTIDE SEQUENCE [LARGE SCALE GENOMIC DNA]</scope>
    <source>
        <strain evidence="5 6">MP06</strain>
    </source>
</reference>
<dbReference type="GO" id="GO:0016747">
    <property type="term" value="F:acyltransferase activity, transferring groups other than amino-acyl groups"/>
    <property type="evidence" value="ECO:0007669"/>
    <property type="project" value="InterPro"/>
</dbReference>
<evidence type="ECO:0000256" key="1">
    <source>
        <dbReference type="ARBA" id="ARBA00010982"/>
    </source>
</evidence>
<dbReference type="InterPro" id="IPR020613">
    <property type="entry name" value="Thiolase_CS"/>
</dbReference>
<name>A0A0A0CWA1_9PROT</name>
<evidence type="ECO:0000313" key="6">
    <source>
        <dbReference type="Proteomes" id="UP000029995"/>
    </source>
</evidence>
<dbReference type="Proteomes" id="UP000029995">
    <property type="component" value="Unassembled WGS sequence"/>
</dbReference>
<keyword evidence="2" id="KW-0808">Transferase</keyword>
<dbReference type="InterPro" id="IPR020617">
    <property type="entry name" value="Thiolase_C"/>
</dbReference>
<dbReference type="SUPFAM" id="SSF53901">
    <property type="entry name" value="Thiolase-like"/>
    <property type="match status" value="1"/>
</dbReference>
<feature type="domain" description="Thiolase C-terminal" evidence="4">
    <location>
        <begin position="3"/>
        <end position="93"/>
    </location>
</feature>
<dbReference type="Pfam" id="PF02803">
    <property type="entry name" value="Thiolase_C"/>
    <property type="match status" value="1"/>
</dbReference>
<accession>A0A0A0CWA1</accession>
<dbReference type="PROSITE" id="PS00099">
    <property type="entry name" value="THIOLASE_3"/>
    <property type="match status" value="1"/>
</dbReference>
<evidence type="ECO:0000313" key="5">
    <source>
        <dbReference type="EMBL" id="KGM30030.1"/>
    </source>
</evidence>
<keyword evidence="3" id="KW-0012">Acyltransferase</keyword>